<dbReference type="Gene3D" id="3.40.50.300">
    <property type="entry name" value="P-loop containing nucleotide triphosphate hydrolases"/>
    <property type="match status" value="1"/>
</dbReference>
<dbReference type="Proteomes" id="UP000053557">
    <property type="component" value="Unassembled WGS sequence"/>
</dbReference>
<gene>
    <name evidence="1" type="ORF">ATW55_15510</name>
</gene>
<dbReference type="InterPro" id="IPR014556">
    <property type="entry name" value="UCP029407"/>
</dbReference>
<dbReference type="PIRSF" id="PIRSF029407">
    <property type="entry name" value="UCP029407"/>
    <property type="match status" value="1"/>
</dbReference>
<reference evidence="1 2" key="1">
    <citation type="submission" date="2015-12" db="EMBL/GenBank/DDBJ databases">
        <title>Draft genome sequence of Acidibacillus ferrooxidans ITV001, isolated from a chalcopyrite acid mine drainage site in Brazil.</title>
        <authorList>
            <person name="Dall'Agnol H."/>
            <person name="Nancucheo I."/>
            <person name="Johnson B."/>
            <person name="Oliveira R."/>
            <person name="Leite L."/>
            <person name="Pylro V."/>
            <person name="Nunes G.L."/>
            <person name="Tzotzos G."/>
            <person name="Fernandes G.R."/>
            <person name="Dutra J."/>
            <person name="Orellana S.C."/>
            <person name="Oliveira G."/>
        </authorList>
    </citation>
    <scope>NUCLEOTIDE SEQUENCE [LARGE SCALE GENOMIC DNA]</scope>
    <source>
        <strain evidence="2">ITV01</strain>
    </source>
</reference>
<comment type="caution">
    <text evidence="1">The sequence shown here is derived from an EMBL/GenBank/DDBJ whole genome shotgun (WGS) entry which is preliminary data.</text>
</comment>
<dbReference type="OrthoDB" id="9816424at2"/>
<dbReference type="InterPro" id="IPR027417">
    <property type="entry name" value="P-loop_NTPase"/>
</dbReference>
<proteinExistence type="predicted"/>
<dbReference type="RefSeq" id="WP_067719169.1">
    <property type="nucleotide sequence ID" value="NZ_LPVJ01000069.1"/>
</dbReference>
<dbReference type="EMBL" id="LPVJ01000069">
    <property type="protein sequence ID" value="KUO94898.1"/>
    <property type="molecule type" value="Genomic_DNA"/>
</dbReference>
<sequence>MPNAKRKLILILGMHRSGTSVLTHMIHRLGVPLGVTLRATPDNPDGYFENENLVIVQESLLHALGRTWHSTEPMPDAWRETDIANEALEIMTKLVAYEFQNTDVFAFKDPRTCLLLPLWAHLIESLDLDARYVVMTRNPHEVAASLAARDGFTQEKSLALWQLHMNAIHAHLALVWQTRADQGKTAQSEATVIAYDALLDDPLRTLHKLSVALELSPASEEQLRSAASVVKRDMRHHTIAK</sequence>
<dbReference type="AlphaFoldDB" id="A0A101XNY3"/>
<dbReference type="SUPFAM" id="SSF52540">
    <property type="entry name" value="P-loop containing nucleoside triphosphate hydrolases"/>
    <property type="match status" value="1"/>
</dbReference>
<evidence type="ECO:0000313" key="1">
    <source>
        <dbReference type="EMBL" id="KUO94898.1"/>
    </source>
</evidence>
<organism evidence="1 2">
    <name type="scientific">Ferroacidibacillus organovorans</name>
    <dbReference type="NCBI Taxonomy" id="1765683"/>
    <lineage>
        <taxon>Bacteria</taxon>
        <taxon>Bacillati</taxon>
        <taxon>Bacillota</taxon>
        <taxon>Bacilli</taxon>
        <taxon>Bacillales</taxon>
        <taxon>Alicyclobacillaceae</taxon>
        <taxon>Ferroacidibacillus</taxon>
    </lineage>
</organism>
<name>A0A101XNY3_9BACL</name>
<protein>
    <recommendedName>
        <fullName evidence="3">Sulfotransferase family protein</fullName>
    </recommendedName>
</protein>
<keyword evidence="2" id="KW-1185">Reference proteome</keyword>
<dbReference type="Pfam" id="PF13469">
    <property type="entry name" value="Sulfotransfer_3"/>
    <property type="match status" value="1"/>
</dbReference>
<evidence type="ECO:0008006" key="3">
    <source>
        <dbReference type="Google" id="ProtNLM"/>
    </source>
</evidence>
<accession>A0A101XNY3</accession>
<evidence type="ECO:0000313" key="2">
    <source>
        <dbReference type="Proteomes" id="UP000053557"/>
    </source>
</evidence>